<name>A0A9Q1Q7H1_9CARY</name>
<accession>A0A9Q1Q7H1</accession>
<dbReference type="EMBL" id="JAKOGI010000730">
    <property type="protein sequence ID" value="KAJ8431025.1"/>
    <property type="molecule type" value="Genomic_DNA"/>
</dbReference>
<sequence length="236" mass="26011">MAYRRYRYGVDSKIGAVKMADEAYARFLQIVCIGVHNLGQDLKIYVRAPANLDEMKAVFHGKHAIGEMSFSPAIIALGSHPNRKDQNVPTDLEEHMGYNDEADEDVSNEAMQFIPMTESRCPPRSAHNSSQKHRSEDAQVQNALNVLRIREKARAEPKPSICQQVLTNLREHPGGCSKGTNRDSNGMGWGRGAYYPSLSPLSSPPPPPVPALFPVTGKKFIPVPISRGDSIPDGYS</sequence>
<gene>
    <name evidence="2" type="ORF">Cgig2_019348</name>
</gene>
<evidence type="ECO:0000313" key="3">
    <source>
        <dbReference type="Proteomes" id="UP001153076"/>
    </source>
</evidence>
<feature type="region of interest" description="Disordered" evidence="1">
    <location>
        <begin position="119"/>
        <end position="140"/>
    </location>
</feature>
<evidence type="ECO:0000313" key="2">
    <source>
        <dbReference type="EMBL" id="KAJ8431025.1"/>
    </source>
</evidence>
<keyword evidence="3" id="KW-1185">Reference proteome</keyword>
<comment type="caution">
    <text evidence="2">The sequence shown here is derived from an EMBL/GenBank/DDBJ whole genome shotgun (WGS) entry which is preliminary data.</text>
</comment>
<dbReference type="Proteomes" id="UP001153076">
    <property type="component" value="Unassembled WGS sequence"/>
</dbReference>
<dbReference type="AlphaFoldDB" id="A0A9Q1Q7H1"/>
<reference evidence="2" key="1">
    <citation type="submission" date="2022-04" db="EMBL/GenBank/DDBJ databases">
        <title>Carnegiea gigantea Genome sequencing and assembly v2.</title>
        <authorList>
            <person name="Copetti D."/>
            <person name="Sanderson M.J."/>
            <person name="Burquez A."/>
            <person name="Wojciechowski M.F."/>
        </authorList>
    </citation>
    <scope>NUCLEOTIDE SEQUENCE</scope>
    <source>
        <strain evidence="2">SGP5-SGP5p</strain>
        <tissue evidence="2">Aerial part</tissue>
    </source>
</reference>
<organism evidence="2 3">
    <name type="scientific">Carnegiea gigantea</name>
    <dbReference type="NCBI Taxonomy" id="171969"/>
    <lineage>
        <taxon>Eukaryota</taxon>
        <taxon>Viridiplantae</taxon>
        <taxon>Streptophyta</taxon>
        <taxon>Embryophyta</taxon>
        <taxon>Tracheophyta</taxon>
        <taxon>Spermatophyta</taxon>
        <taxon>Magnoliopsida</taxon>
        <taxon>eudicotyledons</taxon>
        <taxon>Gunneridae</taxon>
        <taxon>Pentapetalae</taxon>
        <taxon>Caryophyllales</taxon>
        <taxon>Cactineae</taxon>
        <taxon>Cactaceae</taxon>
        <taxon>Cactoideae</taxon>
        <taxon>Echinocereeae</taxon>
        <taxon>Carnegiea</taxon>
    </lineage>
</organism>
<protein>
    <submittedName>
        <fullName evidence="2">Uncharacterized protein</fullName>
    </submittedName>
</protein>
<evidence type="ECO:0000256" key="1">
    <source>
        <dbReference type="SAM" id="MobiDB-lite"/>
    </source>
</evidence>
<proteinExistence type="predicted"/>